<dbReference type="InterPro" id="IPR001509">
    <property type="entry name" value="Epimerase_deHydtase"/>
</dbReference>
<reference evidence="2 3" key="1">
    <citation type="submission" date="2006-09" db="EMBL/GenBank/DDBJ databases">
        <authorList>
            <person name="Emerson D."/>
            <person name="Ferriera S."/>
            <person name="Johnson J."/>
            <person name="Kravitz S."/>
            <person name="Halpern A."/>
            <person name="Remington K."/>
            <person name="Beeson K."/>
            <person name="Tran B."/>
            <person name="Rogers Y.-H."/>
            <person name="Friedman R."/>
            <person name="Venter J.C."/>
        </authorList>
    </citation>
    <scope>NUCLEOTIDE SEQUENCE [LARGE SCALE GENOMIC DNA]</scope>
    <source>
        <strain evidence="2 3">PV-1</strain>
    </source>
</reference>
<dbReference type="EMBL" id="AATS01000003">
    <property type="protein sequence ID" value="EAU55142.1"/>
    <property type="molecule type" value="Genomic_DNA"/>
</dbReference>
<sequence>MATINIYLFHIIIRITIVAMSGSDKERNMDHVLIIGINGTFGREVGIALKAAGVQVSALMRHPSRLPAALEGVHVIQGDVLDRSTLAHACEEVDTIIYGVNPPNYDWSEKAIACLEPVADMAERKCLTIVFPGNVYALDPADGPEFDEQAVQRPRTEKGEIRRAMEQRLQTAALHGAKVIILRMGDFIAKDSGTSWLPVLIREGRRGITLASPCAETLRRTWAYVPDAARVVIRLLQRVDELEAFNLFHFQGMRLSIRDIAEAMEDVYGKRVRIKPFPWWAIRLASPFSTLCSGLIEMRYLWNEELLLSDAKLRTFLHRDVPSTDIRTALTEYQQG</sequence>
<dbReference type="InParanoid" id="Q0F1P9"/>
<dbReference type="SUPFAM" id="SSF51735">
    <property type="entry name" value="NAD(P)-binding Rossmann-fold domains"/>
    <property type="match status" value="1"/>
</dbReference>
<evidence type="ECO:0000313" key="2">
    <source>
        <dbReference type="EMBL" id="EAU55142.1"/>
    </source>
</evidence>
<keyword evidence="3" id="KW-1185">Reference proteome</keyword>
<gene>
    <name evidence="2" type="ORF">SPV1_10436</name>
</gene>
<dbReference type="AlphaFoldDB" id="Q0F1P9"/>
<dbReference type="Pfam" id="PF01370">
    <property type="entry name" value="Epimerase"/>
    <property type="match status" value="1"/>
</dbReference>
<dbReference type="InterPro" id="IPR050177">
    <property type="entry name" value="Lipid_A_modif_metabolic_enz"/>
</dbReference>
<dbReference type="PANTHER" id="PTHR43245">
    <property type="entry name" value="BIFUNCTIONAL POLYMYXIN RESISTANCE PROTEIN ARNA"/>
    <property type="match status" value="1"/>
</dbReference>
<dbReference type="OrthoDB" id="112777at2"/>
<dbReference type="InterPro" id="IPR036291">
    <property type="entry name" value="NAD(P)-bd_dom_sf"/>
</dbReference>
<evidence type="ECO:0000259" key="1">
    <source>
        <dbReference type="Pfam" id="PF01370"/>
    </source>
</evidence>
<dbReference type="HOGENOM" id="CLU_049717_0_0_0"/>
<dbReference type="Gene3D" id="3.40.50.720">
    <property type="entry name" value="NAD(P)-binding Rossmann-like Domain"/>
    <property type="match status" value="1"/>
</dbReference>
<dbReference type="eggNOG" id="COG0451">
    <property type="taxonomic scope" value="Bacteria"/>
</dbReference>
<dbReference type="Proteomes" id="UP000005297">
    <property type="component" value="Unassembled WGS sequence"/>
</dbReference>
<dbReference type="STRING" id="314344.AL013_07580"/>
<name>Q0F1P9_9PROT</name>
<evidence type="ECO:0000313" key="3">
    <source>
        <dbReference type="Proteomes" id="UP000005297"/>
    </source>
</evidence>
<accession>Q0F1P9</accession>
<feature type="domain" description="NAD-dependent epimerase/dehydratase" evidence="1">
    <location>
        <begin position="32"/>
        <end position="246"/>
    </location>
</feature>
<comment type="caution">
    <text evidence="2">The sequence shown here is derived from an EMBL/GenBank/DDBJ whole genome shotgun (WGS) entry which is preliminary data.</text>
</comment>
<protein>
    <submittedName>
        <fullName evidence="2">NAD-dependent epimerase/dehydratase</fullName>
    </submittedName>
</protein>
<proteinExistence type="predicted"/>
<organism evidence="2 3">
    <name type="scientific">Mariprofundus ferrooxydans PV-1</name>
    <dbReference type="NCBI Taxonomy" id="314345"/>
    <lineage>
        <taxon>Bacteria</taxon>
        <taxon>Pseudomonadati</taxon>
        <taxon>Pseudomonadota</taxon>
        <taxon>Candidatius Mariprofundia</taxon>
        <taxon>Mariprofundales</taxon>
        <taxon>Mariprofundaceae</taxon>
        <taxon>Mariprofundus</taxon>
    </lineage>
</organism>